<dbReference type="CDD" id="cd02345">
    <property type="entry name" value="ZZ_dah"/>
    <property type="match status" value="1"/>
</dbReference>
<evidence type="ECO:0000256" key="1">
    <source>
        <dbReference type="ARBA" id="ARBA00022723"/>
    </source>
</evidence>
<feature type="domain" description="ZZ-type" evidence="6">
    <location>
        <begin position="244"/>
        <end position="300"/>
    </location>
</feature>
<evidence type="ECO:0000313" key="7">
    <source>
        <dbReference type="EnsemblMetazoa" id="MDOA001311-PB"/>
    </source>
</evidence>
<dbReference type="VEuPathDB" id="VectorBase:MDOMA2_001560"/>
<gene>
    <name evidence="7" type="primary">101899360</name>
    <name evidence="9" type="synonym">LOC101899360</name>
</gene>
<evidence type="ECO:0000256" key="3">
    <source>
        <dbReference type="ARBA" id="ARBA00022833"/>
    </source>
</evidence>
<evidence type="ECO:0000256" key="4">
    <source>
        <dbReference type="PROSITE-ProRule" id="PRU00228"/>
    </source>
</evidence>
<dbReference type="GO" id="GO:0045202">
    <property type="term" value="C:synapse"/>
    <property type="evidence" value="ECO:0007669"/>
    <property type="project" value="GOC"/>
</dbReference>
<feature type="coiled-coil region" evidence="5">
    <location>
        <begin position="409"/>
        <end position="436"/>
    </location>
</feature>
<evidence type="ECO:0000256" key="5">
    <source>
        <dbReference type="SAM" id="Coils"/>
    </source>
</evidence>
<keyword evidence="3" id="KW-0862">Zinc</keyword>
<protein>
    <submittedName>
        <fullName evidence="9">Dystrophin-1 isoform X1</fullName>
    </submittedName>
</protein>
<accession>A0A1I8M528</accession>
<dbReference type="VEuPathDB" id="VectorBase:MDOA001311"/>
<keyword evidence="1" id="KW-0479">Metal-binding</keyword>
<dbReference type="InterPro" id="IPR050774">
    <property type="entry name" value="KCMF1/Dystrophin"/>
</dbReference>
<reference evidence="7" key="1">
    <citation type="submission" date="2020-05" db="UniProtKB">
        <authorList>
            <consortium name="EnsemblMetazoa"/>
        </authorList>
    </citation>
    <scope>IDENTIFICATION</scope>
    <source>
        <strain evidence="7">Aabys</strain>
    </source>
</reference>
<evidence type="ECO:0000256" key="2">
    <source>
        <dbReference type="ARBA" id="ARBA00022771"/>
    </source>
</evidence>
<dbReference type="Proteomes" id="UP001652621">
    <property type="component" value="Unplaced"/>
</dbReference>
<reference evidence="9" key="2">
    <citation type="submission" date="2025-04" db="UniProtKB">
        <authorList>
            <consortium name="RefSeq"/>
        </authorList>
    </citation>
    <scope>IDENTIFICATION</scope>
    <source>
        <strain evidence="9">Aabys</strain>
    </source>
</reference>
<dbReference type="GO" id="GO:0046716">
    <property type="term" value="P:muscle cell cellular homeostasis"/>
    <property type="evidence" value="ECO:0007669"/>
    <property type="project" value="UniProtKB-ARBA"/>
</dbReference>
<name>A0A1I8M528_MUSDO</name>
<evidence type="ECO:0000313" key="8">
    <source>
        <dbReference type="Proteomes" id="UP001652621"/>
    </source>
</evidence>
<dbReference type="SUPFAM" id="SSF47473">
    <property type="entry name" value="EF-hand"/>
    <property type="match status" value="1"/>
</dbReference>
<keyword evidence="2 4" id="KW-0863">Zinc-finger</keyword>
<proteinExistence type="predicted"/>
<dbReference type="PROSITE" id="PS01357">
    <property type="entry name" value="ZF_ZZ_1"/>
    <property type="match status" value="1"/>
</dbReference>
<dbReference type="SUPFAM" id="SSF57850">
    <property type="entry name" value="RING/U-box"/>
    <property type="match status" value="1"/>
</dbReference>
<dbReference type="GO" id="GO:0016010">
    <property type="term" value="C:dystrophin-associated glycoprotein complex"/>
    <property type="evidence" value="ECO:0007669"/>
    <property type="project" value="UniProtKB-ARBA"/>
</dbReference>
<dbReference type="InterPro" id="IPR011992">
    <property type="entry name" value="EF-hand-dom_pair"/>
</dbReference>
<dbReference type="GO" id="GO:0099536">
    <property type="term" value="P:synaptic signaling"/>
    <property type="evidence" value="ECO:0007669"/>
    <property type="project" value="TreeGrafter"/>
</dbReference>
<dbReference type="PANTHER" id="PTHR12268">
    <property type="entry name" value="E3 UBIQUITIN-PROTEIN LIGASE KCMF1"/>
    <property type="match status" value="1"/>
</dbReference>
<dbReference type="EnsemblMetazoa" id="MDOA001311-RB">
    <property type="protein sequence ID" value="MDOA001311-PB"/>
    <property type="gene ID" value="MDOA001311"/>
</dbReference>
<sequence length="642" mass="72464">MEETGGFHFPTLTNILNELQAEFEGYKFTVYRCAAKFVKLQKIVFTNNIPYKLVLAVMDRHGMHDDVNLMVPPFQLTSLIHDIFFACEKLGHFTKVSTYSLESATAILSNLFWNIFDPHRRHSISLLEIKMTFLLLCKLYASDQMVMEFYSLLKNYKTKCVPKLNFEYMLSILAKIFAYLGEGAAYGAQNIALILDQCYSRCHNLSGLTDYQFLCLWTTTQTRFLIYANLIALIKRIEDTERLIHLNTCASCCLDKITGIRFKCQTCKDLSLCLKCFATGYTNNKHGIGHRMYEVFTEDIPPKKFSYYLSKLCSGVFCAAKKSSEESKGFANETITQNDTELVTIATNRSSNASTISVKTSHAKPISIEKPVIAAKDKANIQIKQSPKSDVDASIACLTTTASTAVNVSEKLQNIIDKLLHQNEKLEDQLKCIDTSTADEISVFLRKHQQFLNDIIMEMRNFSQNSSASIKTFPPSSTPNRWGHLTTSPNIDNVSAVVNVKSICGTNLPISYTTKDNLTHSINGADLNRTYLDANKSDYSINDLSSWFNQRRFSSLPPISLNSNQQPLSVLAEVPSHHELTYYGVNPRETEMANFKLLLNKVKEIVDDSHSDNTDLSEATQNLENVLDSIINTAECRRKSLN</sequence>
<dbReference type="GeneID" id="101899360"/>
<organism evidence="7">
    <name type="scientific">Musca domestica</name>
    <name type="common">House fly</name>
    <dbReference type="NCBI Taxonomy" id="7370"/>
    <lineage>
        <taxon>Eukaryota</taxon>
        <taxon>Metazoa</taxon>
        <taxon>Ecdysozoa</taxon>
        <taxon>Arthropoda</taxon>
        <taxon>Hexapoda</taxon>
        <taxon>Insecta</taxon>
        <taxon>Pterygota</taxon>
        <taxon>Neoptera</taxon>
        <taxon>Endopterygota</taxon>
        <taxon>Diptera</taxon>
        <taxon>Brachycera</taxon>
        <taxon>Muscomorpha</taxon>
        <taxon>Muscoidea</taxon>
        <taxon>Muscidae</taxon>
        <taxon>Musca</taxon>
    </lineage>
</organism>
<dbReference type="GO" id="GO:0008270">
    <property type="term" value="F:zinc ion binding"/>
    <property type="evidence" value="ECO:0007669"/>
    <property type="project" value="UniProtKB-KW"/>
</dbReference>
<evidence type="ECO:0000313" key="9">
    <source>
        <dbReference type="RefSeq" id="XP_011292439.1"/>
    </source>
</evidence>
<keyword evidence="5" id="KW-0175">Coiled coil</keyword>
<dbReference type="Gene3D" id="3.30.60.90">
    <property type="match status" value="1"/>
</dbReference>
<dbReference type="OrthoDB" id="10014385at2759"/>
<dbReference type="PANTHER" id="PTHR12268:SF21">
    <property type="entry name" value="DISCONTINUOUS ACTIN HEXAGON"/>
    <property type="match status" value="1"/>
</dbReference>
<dbReference type="PROSITE" id="PS50135">
    <property type="entry name" value="ZF_ZZ_2"/>
    <property type="match status" value="1"/>
</dbReference>
<dbReference type="GO" id="GO:0050804">
    <property type="term" value="P:modulation of chemical synaptic transmission"/>
    <property type="evidence" value="ECO:0007669"/>
    <property type="project" value="UniProtKB-ARBA"/>
</dbReference>
<evidence type="ECO:0000259" key="6">
    <source>
        <dbReference type="PROSITE" id="PS50135"/>
    </source>
</evidence>
<dbReference type="SMART" id="SM00291">
    <property type="entry name" value="ZnF_ZZ"/>
    <property type="match status" value="1"/>
</dbReference>
<dbReference type="InterPro" id="IPR015153">
    <property type="entry name" value="EF-hand_dom_typ1"/>
</dbReference>
<dbReference type="Pfam" id="PF09068">
    <property type="entry name" value="EF-hand_2"/>
    <property type="match status" value="1"/>
</dbReference>
<dbReference type="InterPro" id="IPR000433">
    <property type="entry name" value="Znf_ZZ"/>
</dbReference>
<dbReference type="Gene3D" id="1.10.238.10">
    <property type="entry name" value="EF-hand"/>
    <property type="match status" value="1"/>
</dbReference>
<dbReference type="STRING" id="7370.A0A1I8M528"/>
<dbReference type="RefSeq" id="XP_011292439.1">
    <property type="nucleotide sequence ID" value="XM_011294137.2"/>
</dbReference>
<dbReference type="AlphaFoldDB" id="A0A1I8M528"/>
<keyword evidence="8" id="KW-1185">Reference proteome</keyword>
<dbReference type="InterPro" id="IPR043145">
    <property type="entry name" value="Znf_ZZ_sf"/>
</dbReference>
<dbReference type="Pfam" id="PF00569">
    <property type="entry name" value="ZZ"/>
    <property type="match status" value="1"/>
</dbReference>